<feature type="region of interest" description="Disordered" evidence="1">
    <location>
        <begin position="50"/>
        <end position="100"/>
    </location>
</feature>
<dbReference type="Pfam" id="PF14520">
    <property type="entry name" value="HHH_5"/>
    <property type="match status" value="1"/>
</dbReference>
<evidence type="ECO:0000313" key="2">
    <source>
        <dbReference type="EMBL" id="KIQ68553.1"/>
    </source>
</evidence>
<dbReference type="InterPro" id="IPR010995">
    <property type="entry name" value="DNA_repair_Rad51/TF_NusA_a-hlx"/>
</dbReference>
<dbReference type="STRING" id="1123501.Wenmar_02824"/>
<dbReference type="RefSeq" id="WP_018303942.1">
    <property type="nucleotide sequence ID" value="NZ_KB902310.1"/>
</dbReference>
<keyword evidence="3" id="KW-1185">Reference proteome</keyword>
<sequence>MKLTDLPGLDPELATHLSALGITTIEGLAAAPVETLLTVRGVSTERAERLRAAARAASEPPDETTRGAVPADAAADGGLDGEVTEPPAPLGEAAKPREKD</sequence>
<feature type="compositionally biased region" description="Low complexity" evidence="1">
    <location>
        <begin position="67"/>
        <end position="77"/>
    </location>
</feature>
<dbReference type="Proteomes" id="UP000035100">
    <property type="component" value="Unassembled WGS sequence"/>
</dbReference>
<proteinExistence type="predicted"/>
<organism evidence="2 3">
    <name type="scientific">Wenxinia marina DSM 24838</name>
    <dbReference type="NCBI Taxonomy" id="1123501"/>
    <lineage>
        <taxon>Bacteria</taxon>
        <taxon>Pseudomonadati</taxon>
        <taxon>Pseudomonadota</taxon>
        <taxon>Alphaproteobacteria</taxon>
        <taxon>Rhodobacterales</taxon>
        <taxon>Roseobacteraceae</taxon>
        <taxon>Wenxinia</taxon>
    </lineage>
</organism>
<dbReference type="EMBL" id="AONG01000013">
    <property type="protein sequence ID" value="KIQ68553.1"/>
    <property type="molecule type" value="Genomic_DNA"/>
</dbReference>
<evidence type="ECO:0000313" key="3">
    <source>
        <dbReference type="Proteomes" id="UP000035100"/>
    </source>
</evidence>
<evidence type="ECO:0008006" key="4">
    <source>
        <dbReference type="Google" id="ProtNLM"/>
    </source>
</evidence>
<reference evidence="2 3" key="1">
    <citation type="submission" date="2013-01" db="EMBL/GenBank/DDBJ databases">
        <authorList>
            <person name="Fiebig A."/>
            <person name="Goeker M."/>
            <person name="Klenk H.-P.P."/>
        </authorList>
    </citation>
    <scope>NUCLEOTIDE SEQUENCE [LARGE SCALE GENOMIC DNA]</scope>
    <source>
        <strain evidence="2 3">DSM 24838</strain>
    </source>
</reference>
<dbReference type="AlphaFoldDB" id="A0A0D0QC76"/>
<protein>
    <recommendedName>
        <fullName evidence="4">Helix-hairpin-helix domain protein</fullName>
    </recommendedName>
</protein>
<dbReference type="SUPFAM" id="SSF47794">
    <property type="entry name" value="Rad51 N-terminal domain-like"/>
    <property type="match status" value="1"/>
</dbReference>
<name>A0A0D0QC76_9RHOB</name>
<comment type="caution">
    <text evidence="2">The sequence shown here is derived from an EMBL/GenBank/DDBJ whole genome shotgun (WGS) entry which is preliminary data.</text>
</comment>
<dbReference type="Gene3D" id="1.10.150.20">
    <property type="entry name" value="5' to 3' exonuclease, C-terminal subdomain"/>
    <property type="match status" value="1"/>
</dbReference>
<gene>
    <name evidence="2" type="ORF">Wenmar_02824</name>
</gene>
<evidence type="ECO:0000256" key="1">
    <source>
        <dbReference type="SAM" id="MobiDB-lite"/>
    </source>
</evidence>
<dbReference type="GO" id="GO:0000166">
    <property type="term" value="F:nucleotide binding"/>
    <property type="evidence" value="ECO:0007669"/>
    <property type="project" value="InterPro"/>
</dbReference>
<accession>A0A0D0QC76</accession>